<reference evidence="5" key="1">
    <citation type="submission" date="2022-12" db="EMBL/GenBank/DDBJ databases">
        <authorList>
            <person name="Alioto T."/>
            <person name="Alioto T."/>
            <person name="Gomez Garrido J."/>
        </authorList>
    </citation>
    <scope>NUCLEOTIDE SEQUENCE</scope>
</reference>
<evidence type="ECO:0000256" key="1">
    <source>
        <dbReference type="SAM" id="MobiDB-lite"/>
    </source>
</evidence>
<sequence length="250" mass="27509">MKRDLLRCLVLLLIVVGVSDKGGELEYKIVIGEIQYILKNIKFVLEIDDQDEIQPCGGFHRLPSPRSSEEARISGPMWKNGNPADGFCCGTCTDSYCCSSEEDRLNQTLCPERDLTVRGKNRTRKTFLHLILIAATAGSIFVCFAWVTYVLCDVMKRRNSGSHSCNMELNEVTLPSDSEATDETELQSAVAEDPQEICDSPSASCEQPALDFSNPDCSTGEDRELPLSLANPCAVPQDAVDETMEAESSV</sequence>
<keyword evidence="2" id="KW-1133">Transmembrane helix</keyword>
<evidence type="ECO:0000256" key="3">
    <source>
        <dbReference type="SAM" id="SignalP"/>
    </source>
</evidence>
<keyword evidence="2" id="KW-0472">Membrane</keyword>
<dbReference type="AlphaFoldDB" id="A0AA35LCK7"/>
<feature type="chain" id="PRO_5041402474" description="Shisa N-terminal domain-containing protein" evidence="3">
    <location>
        <begin position="21"/>
        <end position="250"/>
    </location>
</feature>
<feature type="region of interest" description="Disordered" evidence="1">
    <location>
        <begin position="197"/>
        <end position="224"/>
    </location>
</feature>
<dbReference type="Pfam" id="PF13908">
    <property type="entry name" value="Shisa_N"/>
    <property type="match status" value="1"/>
</dbReference>
<proteinExistence type="predicted"/>
<feature type="transmembrane region" description="Helical" evidence="2">
    <location>
        <begin position="127"/>
        <end position="152"/>
    </location>
</feature>
<organism evidence="5 6">
    <name type="scientific">Podarcis lilfordi</name>
    <name type="common">Lilford's wall lizard</name>
    <dbReference type="NCBI Taxonomy" id="74358"/>
    <lineage>
        <taxon>Eukaryota</taxon>
        <taxon>Metazoa</taxon>
        <taxon>Chordata</taxon>
        <taxon>Craniata</taxon>
        <taxon>Vertebrata</taxon>
        <taxon>Euteleostomi</taxon>
        <taxon>Lepidosauria</taxon>
        <taxon>Squamata</taxon>
        <taxon>Bifurcata</taxon>
        <taxon>Unidentata</taxon>
        <taxon>Episquamata</taxon>
        <taxon>Laterata</taxon>
        <taxon>Lacertibaenia</taxon>
        <taxon>Lacertidae</taxon>
        <taxon>Podarcis</taxon>
    </lineage>
</organism>
<feature type="signal peptide" evidence="3">
    <location>
        <begin position="1"/>
        <end position="20"/>
    </location>
</feature>
<protein>
    <recommendedName>
        <fullName evidence="4">Shisa N-terminal domain-containing protein</fullName>
    </recommendedName>
</protein>
<dbReference type="Proteomes" id="UP001178461">
    <property type="component" value="Chromosome Z"/>
</dbReference>
<keyword evidence="2" id="KW-0812">Transmembrane</keyword>
<keyword evidence="6" id="KW-1185">Reference proteome</keyword>
<gene>
    <name evidence="5" type="ORF">PODLI_1B040394</name>
</gene>
<feature type="domain" description="Shisa N-terminal" evidence="4">
    <location>
        <begin position="85"/>
        <end position="111"/>
    </location>
</feature>
<accession>A0AA35LCK7</accession>
<dbReference type="EMBL" id="OX395140">
    <property type="protein sequence ID" value="CAI5793866.1"/>
    <property type="molecule type" value="Genomic_DNA"/>
</dbReference>
<evidence type="ECO:0000313" key="6">
    <source>
        <dbReference type="Proteomes" id="UP001178461"/>
    </source>
</evidence>
<evidence type="ECO:0000313" key="5">
    <source>
        <dbReference type="EMBL" id="CAI5793866.1"/>
    </source>
</evidence>
<evidence type="ECO:0000256" key="2">
    <source>
        <dbReference type="SAM" id="Phobius"/>
    </source>
</evidence>
<name>A0AA35LCK7_9SAUR</name>
<evidence type="ECO:0000259" key="4">
    <source>
        <dbReference type="Pfam" id="PF13908"/>
    </source>
</evidence>
<dbReference type="InterPro" id="IPR053891">
    <property type="entry name" value="Shisa_N"/>
</dbReference>
<keyword evidence="3" id="KW-0732">Signal</keyword>